<name>A0A1I4M072_9BACI</name>
<dbReference type="SUPFAM" id="SSF140500">
    <property type="entry name" value="BAS1536-like"/>
    <property type="match status" value="1"/>
</dbReference>
<dbReference type="GO" id="GO:0046983">
    <property type="term" value="F:protein dimerization activity"/>
    <property type="evidence" value="ECO:0007669"/>
    <property type="project" value="InterPro"/>
</dbReference>
<dbReference type="AlphaFoldDB" id="A0A1I4M072"/>
<gene>
    <name evidence="1" type="ORF">SAMN04488054_10994</name>
</gene>
<evidence type="ECO:0000313" key="1">
    <source>
        <dbReference type="EMBL" id="SFL96465.1"/>
    </source>
</evidence>
<dbReference type="InterPro" id="IPR036638">
    <property type="entry name" value="HLH_DNA-bd_sf"/>
</dbReference>
<reference evidence="1 2" key="1">
    <citation type="submission" date="2016-10" db="EMBL/GenBank/DDBJ databases">
        <authorList>
            <person name="de Groot N.N."/>
        </authorList>
    </citation>
    <scope>NUCLEOTIDE SEQUENCE [LARGE SCALE GENOMIC DNA]</scope>
    <source>
        <strain evidence="1 2">CGMCC 1.6134</strain>
    </source>
</reference>
<keyword evidence="2" id="KW-1185">Reference proteome</keyword>
<dbReference type="RefSeq" id="WP_090926769.1">
    <property type="nucleotide sequence ID" value="NZ_FOTY01000009.1"/>
</dbReference>
<dbReference type="EMBL" id="FOTY01000009">
    <property type="protein sequence ID" value="SFL96465.1"/>
    <property type="molecule type" value="Genomic_DNA"/>
</dbReference>
<proteinExistence type="predicted"/>
<dbReference type="Proteomes" id="UP000199668">
    <property type="component" value="Unassembled WGS sequence"/>
</dbReference>
<dbReference type="InterPro" id="IPR037208">
    <property type="entry name" value="Spo0E-like_sf"/>
</dbReference>
<evidence type="ECO:0000313" key="2">
    <source>
        <dbReference type="Proteomes" id="UP000199668"/>
    </source>
</evidence>
<organism evidence="1 2">
    <name type="scientific">Salibacterium qingdaonense</name>
    <dbReference type="NCBI Taxonomy" id="266892"/>
    <lineage>
        <taxon>Bacteria</taxon>
        <taxon>Bacillati</taxon>
        <taxon>Bacillota</taxon>
        <taxon>Bacilli</taxon>
        <taxon>Bacillales</taxon>
        <taxon>Bacillaceae</taxon>
    </lineage>
</organism>
<sequence length="83" mass="10203">MGNRYGYYDYQKEHLELLRMKMMEAARTHGFHHPLVLYYSHEVDQEHNRMLGLQYHEKRFPSTIYPTRRHWRMCKIVLGSCES</sequence>
<dbReference type="Gene3D" id="4.10.280.10">
    <property type="entry name" value="Helix-loop-helix DNA-binding domain"/>
    <property type="match status" value="1"/>
</dbReference>
<accession>A0A1I4M072</accession>
<dbReference type="GO" id="GO:0043937">
    <property type="term" value="P:regulation of sporulation"/>
    <property type="evidence" value="ECO:0007669"/>
    <property type="project" value="InterPro"/>
</dbReference>
<evidence type="ECO:0008006" key="3">
    <source>
        <dbReference type="Google" id="ProtNLM"/>
    </source>
</evidence>
<dbReference type="STRING" id="266892.SAMN04488054_10994"/>
<protein>
    <recommendedName>
        <fullName evidence="3">Spo0E like sporulation regulatory protein</fullName>
    </recommendedName>
</protein>